<evidence type="ECO:0000313" key="1">
    <source>
        <dbReference type="EMBL" id="OMO66153.1"/>
    </source>
</evidence>
<protein>
    <submittedName>
        <fullName evidence="1">Uncharacterized protein</fullName>
    </submittedName>
</protein>
<comment type="caution">
    <text evidence="1">The sequence shown here is derived from an EMBL/GenBank/DDBJ whole genome shotgun (WGS) entry which is preliminary data.</text>
</comment>
<accession>A0A1R3H785</accession>
<dbReference type="EMBL" id="AWUE01020782">
    <property type="protein sequence ID" value="OMO66153.1"/>
    <property type="molecule type" value="Genomic_DNA"/>
</dbReference>
<evidence type="ECO:0000313" key="2">
    <source>
        <dbReference type="Proteomes" id="UP000187203"/>
    </source>
</evidence>
<name>A0A1R3H785_9ROSI</name>
<organism evidence="1 2">
    <name type="scientific">Corchorus olitorius</name>
    <dbReference type="NCBI Taxonomy" id="93759"/>
    <lineage>
        <taxon>Eukaryota</taxon>
        <taxon>Viridiplantae</taxon>
        <taxon>Streptophyta</taxon>
        <taxon>Embryophyta</taxon>
        <taxon>Tracheophyta</taxon>
        <taxon>Spermatophyta</taxon>
        <taxon>Magnoliopsida</taxon>
        <taxon>eudicotyledons</taxon>
        <taxon>Gunneridae</taxon>
        <taxon>Pentapetalae</taxon>
        <taxon>rosids</taxon>
        <taxon>malvids</taxon>
        <taxon>Malvales</taxon>
        <taxon>Malvaceae</taxon>
        <taxon>Grewioideae</taxon>
        <taxon>Apeibeae</taxon>
        <taxon>Corchorus</taxon>
    </lineage>
</organism>
<sequence>MVGTLTSSSPIDKVDHLAVEERRRPVAGGRYHRNWLMPNSKKRVPD</sequence>
<dbReference type="AlphaFoldDB" id="A0A1R3H785"/>
<proteinExistence type="predicted"/>
<reference evidence="2" key="1">
    <citation type="submission" date="2013-09" db="EMBL/GenBank/DDBJ databases">
        <title>Corchorus olitorius genome sequencing.</title>
        <authorList>
            <person name="Alam M."/>
            <person name="Haque M.S."/>
            <person name="Islam M.S."/>
            <person name="Emdad E.M."/>
            <person name="Islam M.M."/>
            <person name="Ahmed B."/>
            <person name="Halim A."/>
            <person name="Hossen Q.M.M."/>
            <person name="Hossain M.Z."/>
            <person name="Ahmed R."/>
            <person name="Khan M.M."/>
            <person name="Islam R."/>
            <person name="Rashid M.M."/>
            <person name="Khan S.A."/>
            <person name="Rahman M.S."/>
            <person name="Alam M."/>
            <person name="Yahiya A.S."/>
            <person name="Khan M.S."/>
            <person name="Azam M.S."/>
            <person name="Haque T."/>
            <person name="Lashkar M.Z.H."/>
            <person name="Akhand A.I."/>
            <person name="Morshed G."/>
            <person name="Roy S."/>
            <person name="Uddin K.S."/>
            <person name="Rabeya T."/>
            <person name="Hossain A.S."/>
            <person name="Chowdhury A."/>
            <person name="Snigdha A.R."/>
            <person name="Mortoza M.S."/>
            <person name="Matin S.A."/>
            <person name="Hoque S.M.E."/>
            <person name="Islam M.K."/>
            <person name="Roy D.K."/>
            <person name="Haider R."/>
            <person name="Moosa M.M."/>
            <person name="Elias S.M."/>
            <person name="Hasan A.M."/>
            <person name="Jahan S."/>
            <person name="Shafiuddin M."/>
            <person name="Mahmood N."/>
            <person name="Shommy N.S."/>
        </authorList>
    </citation>
    <scope>NUCLEOTIDE SEQUENCE [LARGE SCALE GENOMIC DNA]</scope>
    <source>
        <strain evidence="2">cv. O-4</strain>
    </source>
</reference>
<keyword evidence="2" id="KW-1185">Reference proteome</keyword>
<gene>
    <name evidence="1" type="ORF">COLO4_30745</name>
</gene>
<dbReference type="Proteomes" id="UP000187203">
    <property type="component" value="Unassembled WGS sequence"/>
</dbReference>